<feature type="region of interest" description="Disordered" evidence="1">
    <location>
        <begin position="161"/>
        <end position="193"/>
    </location>
</feature>
<gene>
    <name evidence="2" type="ORF">IX56_12650</name>
</gene>
<proteinExistence type="predicted"/>
<accession>A0A099GE88</accession>
<dbReference type="RefSeq" id="WP_036710863.1">
    <property type="nucleotide sequence ID" value="NZ_JRKQ01000074.1"/>
</dbReference>
<dbReference type="AlphaFoldDB" id="A0A099GE88"/>
<protein>
    <submittedName>
        <fullName evidence="2">Uncharacterized protein</fullName>
    </submittedName>
</protein>
<reference evidence="2 3" key="1">
    <citation type="submission" date="2014-09" db="EMBL/GenBank/DDBJ databases">
        <authorList>
            <person name="McGinnis J.M."/>
            <person name="Wolfgang W.J."/>
        </authorList>
    </citation>
    <scope>NUCLEOTIDE SEQUENCE [LARGE SCALE GENOMIC DNA]</scope>
    <source>
        <strain evidence="2 3">5503</strain>
    </source>
</reference>
<feature type="compositionally biased region" description="Basic and acidic residues" evidence="1">
    <location>
        <begin position="12"/>
        <end position="33"/>
    </location>
</feature>
<evidence type="ECO:0000256" key="1">
    <source>
        <dbReference type="SAM" id="MobiDB-lite"/>
    </source>
</evidence>
<dbReference type="EMBL" id="JRKQ01000074">
    <property type="protein sequence ID" value="KGJ21155.1"/>
    <property type="molecule type" value="Genomic_DNA"/>
</dbReference>
<dbReference type="Proteomes" id="UP000029858">
    <property type="component" value="Unassembled WGS sequence"/>
</dbReference>
<feature type="compositionally biased region" description="Polar residues" evidence="1">
    <location>
        <begin position="1"/>
        <end position="11"/>
    </location>
</feature>
<feature type="region of interest" description="Disordered" evidence="1">
    <location>
        <begin position="1"/>
        <end position="33"/>
    </location>
</feature>
<organism evidence="2 3">
    <name type="scientific">Paracoccus sanguinis</name>
    <dbReference type="NCBI Taxonomy" id="1545044"/>
    <lineage>
        <taxon>Bacteria</taxon>
        <taxon>Pseudomonadati</taxon>
        <taxon>Pseudomonadota</taxon>
        <taxon>Alphaproteobacteria</taxon>
        <taxon>Rhodobacterales</taxon>
        <taxon>Paracoccaceae</taxon>
        <taxon>Paracoccus</taxon>
    </lineage>
</organism>
<evidence type="ECO:0000313" key="3">
    <source>
        <dbReference type="Proteomes" id="UP000029858"/>
    </source>
</evidence>
<name>A0A099GE88_9RHOB</name>
<reference evidence="2 3" key="2">
    <citation type="submission" date="2014-10" db="EMBL/GenBank/DDBJ databases">
        <title>Paracoccus sanguinis sp. nov., isolated from clinical specimens of New York State patients.</title>
        <authorList>
            <person name="Mingle L.A."/>
            <person name="Cole J.A."/>
            <person name="Lapierre P."/>
            <person name="Musser K.A."/>
        </authorList>
    </citation>
    <scope>NUCLEOTIDE SEQUENCE [LARGE SCALE GENOMIC DNA]</scope>
    <source>
        <strain evidence="2 3">5503</strain>
    </source>
</reference>
<evidence type="ECO:0000313" key="2">
    <source>
        <dbReference type="EMBL" id="KGJ21155.1"/>
    </source>
</evidence>
<sequence length="193" mass="21546">MQATADTTQKNLSDRDAALEKAKAEAAETAKRLQETQAQLQAVQATADTTQKNLSDRDAALEKAKAEAAETAKRLQALTSETRRLRLALRDSEELAQRARAEFDRMRADHGMLLSMLQARADELTALRDSYRRLSDDKRTLEELLSKLTPRLQEAATQLRSLALLPGEPPAQTQASPRQGTRKRLREQQGPDQ</sequence>
<comment type="caution">
    <text evidence="2">The sequence shown here is derived from an EMBL/GenBank/DDBJ whole genome shotgun (WGS) entry which is preliminary data.</text>
</comment>